<evidence type="ECO:0000313" key="3">
    <source>
        <dbReference type="WBParaSite" id="BTMF_0001519801-mRNA-1"/>
    </source>
</evidence>
<dbReference type="EMBL" id="UZAG01019855">
    <property type="protein sequence ID" value="VDO45041.1"/>
    <property type="molecule type" value="Genomic_DNA"/>
</dbReference>
<protein>
    <submittedName>
        <fullName evidence="3">Transposase</fullName>
    </submittedName>
</protein>
<dbReference type="WBParaSite" id="BTMF_0001519801-mRNA-1">
    <property type="protein sequence ID" value="BTMF_0001519801-mRNA-1"/>
    <property type="gene ID" value="BTMF_0001519801"/>
</dbReference>
<reference evidence="1 2" key="2">
    <citation type="submission" date="2018-11" db="EMBL/GenBank/DDBJ databases">
        <authorList>
            <consortium name="Pathogen Informatics"/>
        </authorList>
    </citation>
    <scope>NUCLEOTIDE SEQUENCE [LARGE SCALE GENOMIC DNA]</scope>
</reference>
<evidence type="ECO:0000313" key="2">
    <source>
        <dbReference type="Proteomes" id="UP000280834"/>
    </source>
</evidence>
<name>A0A0R3R5A8_9BILA</name>
<dbReference type="Proteomes" id="UP000280834">
    <property type="component" value="Unassembled WGS sequence"/>
</dbReference>
<proteinExistence type="predicted"/>
<reference evidence="3" key="1">
    <citation type="submission" date="2017-02" db="UniProtKB">
        <authorList>
            <consortium name="WormBaseParasite"/>
        </authorList>
    </citation>
    <scope>IDENTIFICATION</scope>
</reference>
<dbReference type="AlphaFoldDB" id="A0A0R3R5A8"/>
<keyword evidence="2" id="KW-1185">Reference proteome</keyword>
<evidence type="ECO:0000313" key="1">
    <source>
        <dbReference type="EMBL" id="VDO45041.1"/>
    </source>
</evidence>
<sequence>MHDVMKSIRSIALPAVIIVINYRKMIQKVAKYNTGNTILAHWEMLNGYINDKIFNVQSKKKIGDIQERARSVVRLSVI</sequence>
<organism evidence="3">
    <name type="scientific">Brugia timori</name>
    <dbReference type="NCBI Taxonomy" id="42155"/>
    <lineage>
        <taxon>Eukaryota</taxon>
        <taxon>Metazoa</taxon>
        <taxon>Ecdysozoa</taxon>
        <taxon>Nematoda</taxon>
        <taxon>Chromadorea</taxon>
        <taxon>Rhabditida</taxon>
        <taxon>Spirurina</taxon>
        <taxon>Spiruromorpha</taxon>
        <taxon>Filarioidea</taxon>
        <taxon>Onchocercidae</taxon>
        <taxon>Brugia</taxon>
    </lineage>
</organism>
<accession>A0A0R3R5A8</accession>
<gene>
    <name evidence="1" type="ORF">BTMF_LOCUS13194</name>
</gene>